<feature type="transmembrane region" description="Helical" evidence="8">
    <location>
        <begin position="311"/>
        <end position="331"/>
    </location>
</feature>
<name>A0A9W6PVN8_9ACTN</name>
<keyword evidence="3" id="KW-1003">Cell membrane</keyword>
<dbReference type="PANTHER" id="PTHR23501">
    <property type="entry name" value="MAJOR FACILITATOR SUPERFAMILY"/>
    <property type="match status" value="1"/>
</dbReference>
<dbReference type="PANTHER" id="PTHR23501:SF1">
    <property type="entry name" value="TRANSPORT PROTEIN HSRA-RELATED"/>
    <property type="match status" value="1"/>
</dbReference>
<dbReference type="NCBIfam" id="TIGR00711">
    <property type="entry name" value="efflux_EmrB"/>
    <property type="match status" value="1"/>
</dbReference>
<comment type="caution">
    <text evidence="10">The sequence shown here is derived from an EMBL/GenBank/DDBJ whole genome shotgun (WGS) entry which is preliminary data.</text>
</comment>
<keyword evidence="4 8" id="KW-0812">Transmembrane</keyword>
<feature type="region of interest" description="Disordered" evidence="7">
    <location>
        <begin position="497"/>
        <end position="521"/>
    </location>
</feature>
<evidence type="ECO:0000256" key="7">
    <source>
        <dbReference type="SAM" id="MobiDB-lite"/>
    </source>
</evidence>
<dbReference type="Pfam" id="PF07690">
    <property type="entry name" value="MFS_1"/>
    <property type="match status" value="1"/>
</dbReference>
<feature type="compositionally biased region" description="Polar residues" evidence="7">
    <location>
        <begin position="512"/>
        <end position="521"/>
    </location>
</feature>
<evidence type="ECO:0000256" key="1">
    <source>
        <dbReference type="ARBA" id="ARBA00004651"/>
    </source>
</evidence>
<feature type="transmembrane region" description="Helical" evidence="8">
    <location>
        <begin position="343"/>
        <end position="363"/>
    </location>
</feature>
<dbReference type="Gene3D" id="1.20.1250.20">
    <property type="entry name" value="MFS general substrate transporter like domains"/>
    <property type="match status" value="1"/>
</dbReference>
<feature type="transmembrane region" description="Helical" evidence="8">
    <location>
        <begin position="148"/>
        <end position="166"/>
    </location>
</feature>
<dbReference type="AlphaFoldDB" id="A0A9W6PVN8"/>
<organism evidence="10 11">
    <name type="scientific">Actinomadura rubrobrunea</name>
    <dbReference type="NCBI Taxonomy" id="115335"/>
    <lineage>
        <taxon>Bacteria</taxon>
        <taxon>Bacillati</taxon>
        <taxon>Actinomycetota</taxon>
        <taxon>Actinomycetes</taxon>
        <taxon>Streptosporangiales</taxon>
        <taxon>Thermomonosporaceae</taxon>
        <taxon>Actinomadura</taxon>
    </lineage>
</organism>
<evidence type="ECO:0000313" key="11">
    <source>
        <dbReference type="Proteomes" id="UP001165124"/>
    </source>
</evidence>
<dbReference type="PRINTS" id="PR01036">
    <property type="entry name" value="TCRTETB"/>
</dbReference>
<evidence type="ECO:0000256" key="6">
    <source>
        <dbReference type="ARBA" id="ARBA00023136"/>
    </source>
</evidence>
<dbReference type="Proteomes" id="UP001165124">
    <property type="component" value="Unassembled WGS sequence"/>
</dbReference>
<keyword evidence="11" id="KW-1185">Reference proteome</keyword>
<evidence type="ECO:0000256" key="3">
    <source>
        <dbReference type="ARBA" id="ARBA00022475"/>
    </source>
</evidence>
<feature type="transmembrane region" description="Helical" evidence="8">
    <location>
        <begin position="62"/>
        <end position="83"/>
    </location>
</feature>
<feature type="transmembrane region" description="Helical" evidence="8">
    <location>
        <begin position="211"/>
        <end position="229"/>
    </location>
</feature>
<dbReference type="RefSeq" id="WP_083951716.1">
    <property type="nucleotide sequence ID" value="NZ_BSRZ01000006.1"/>
</dbReference>
<reference evidence="10" key="1">
    <citation type="submission" date="2023-02" db="EMBL/GenBank/DDBJ databases">
        <title>Actinomadura rubrobrunea NBRC 14622.</title>
        <authorList>
            <person name="Ichikawa N."/>
            <person name="Sato H."/>
            <person name="Tonouchi N."/>
        </authorList>
    </citation>
    <scope>NUCLEOTIDE SEQUENCE</scope>
    <source>
        <strain evidence="10">NBRC 14622</strain>
    </source>
</reference>
<feature type="transmembrane region" description="Helical" evidence="8">
    <location>
        <begin position="23"/>
        <end position="42"/>
    </location>
</feature>
<feature type="transmembrane region" description="Helical" evidence="8">
    <location>
        <begin position="409"/>
        <end position="433"/>
    </location>
</feature>
<evidence type="ECO:0000256" key="8">
    <source>
        <dbReference type="SAM" id="Phobius"/>
    </source>
</evidence>
<protein>
    <submittedName>
        <fullName evidence="10">Multidrug resistance protein B</fullName>
    </submittedName>
</protein>
<dbReference type="Gene3D" id="1.20.1720.10">
    <property type="entry name" value="Multidrug resistance protein D"/>
    <property type="match status" value="1"/>
</dbReference>
<keyword evidence="2" id="KW-0813">Transport</keyword>
<sequence length="521" mass="53187">MTTPISPVASDGAASRVRPGPTAIALVLVLGSIMVALDQTVVNVAVHRLSQDFAASLAAVQWVITGYSLALGAVIPVTAWAAGRFGAKRLYLVAIALFGTGSLLAGTAWNIESLIAFRVLQGLGGGMVMPLAMTILLRAAPPGRLGRLMSMLGLAILVGPLAGPLLGGRLVDEVSWRWMFLLNVPIVVLVELLGLRVFPRDEPAADRRLDVPGLLLLSPGLAALIYGVTAGGERGDVTSPGVLGPLLAGGALVAGFVARTLTSRHPLIEPRLFRRRPVAAAGAVLALFATGYFGSMLLLPLYFQVVRGETATAAGLLAAPLALASGTSMQISGRLIDRIGPRAIVTAAAITASCGFVLFAVQLSADASYWGLCGALVLVGLGGGSTMMPTMTAAGAGAPRDLAAAVSTAVNLVSTTVAAVGTAAASVLLTAAISARVPAAGDDGLRAFHALPPDARAAAAPTLADAFQHTYVWAVVLTALAVVPALFLPRRDEFLRGAESTQPDTRPGGEPCQTTESRSAT</sequence>
<dbReference type="InterPro" id="IPR011701">
    <property type="entry name" value="MFS"/>
</dbReference>
<evidence type="ECO:0000256" key="2">
    <source>
        <dbReference type="ARBA" id="ARBA00022448"/>
    </source>
</evidence>
<feature type="domain" description="Major facilitator superfamily (MFS) profile" evidence="9">
    <location>
        <begin position="24"/>
        <end position="493"/>
    </location>
</feature>
<feature type="transmembrane region" description="Helical" evidence="8">
    <location>
        <begin position="90"/>
        <end position="109"/>
    </location>
</feature>
<feature type="transmembrane region" description="Helical" evidence="8">
    <location>
        <begin position="115"/>
        <end position="136"/>
    </location>
</feature>
<dbReference type="InterPro" id="IPR020846">
    <property type="entry name" value="MFS_dom"/>
</dbReference>
<evidence type="ECO:0000313" key="10">
    <source>
        <dbReference type="EMBL" id="GLW64710.1"/>
    </source>
</evidence>
<feature type="transmembrane region" description="Helical" evidence="8">
    <location>
        <begin position="178"/>
        <end position="199"/>
    </location>
</feature>
<gene>
    <name evidence="10" type="primary">emrB</name>
    <name evidence="10" type="ORF">Arub01_29540</name>
</gene>
<keyword evidence="6 8" id="KW-0472">Membrane</keyword>
<dbReference type="GO" id="GO:0005886">
    <property type="term" value="C:plasma membrane"/>
    <property type="evidence" value="ECO:0007669"/>
    <property type="project" value="UniProtKB-SubCell"/>
</dbReference>
<keyword evidence="5 8" id="KW-1133">Transmembrane helix</keyword>
<comment type="subcellular location">
    <subcellularLocation>
        <location evidence="1">Cell membrane</location>
        <topology evidence="1">Multi-pass membrane protein</topology>
    </subcellularLocation>
</comment>
<proteinExistence type="predicted"/>
<dbReference type="InterPro" id="IPR004638">
    <property type="entry name" value="EmrB-like"/>
</dbReference>
<dbReference type="InterPro" id="IPR036259">
    <property type="entry name" value="MFS_trans_sf"/>
</dbReference>
<accession>A0A9W6PVN8</accession>
<evidence type="ECO:0000259" key="9">
    <source>
        <dbReference type="PROSITE" id="PS50850"/>
    </source>
</evidence>
<evidence type="ECO:0000256" key="5">
    <source>
        <dbReference type="ARBA" id="ARBA00022989"/>
    </source>
</evidence>
<dbReference type="PROSITE" id="PS50850">
    <property type="entry name" value="MFS"/>
    <property type="match status" value="1"/>
</dbReference>
<evidence type="ECO:0000256" key="4">
    <source>
        <dbReference type="ARBA" id="ARBA00022692"/>
    </source>
</evidence>
<feature type="transmembrane region" description="Helical" evidence="8">
    <location>
        <begin position="369"/>
        <end position="388"/>
    </location>
</feature>
<dbReference type="EMBL" id="BSRZ01000006">
    <property type="protein sequence ID" value="GLW64710.1"/>
    <property type="molecule type" value="Genomic_DNA"/>
</dbReference>
<feature type="transmembrane region" description="Helical" evidence="8">
    <location>
        <begin position="241"/>
        <end position="258"/>
    </location>
</feature>
<dbReference type="SUPFAM" id="SSF103473">
    <property type="entry name" value="MFS general substrate transporter"/>
    <property type="match status" value="1"/>
</dbReference>
<feature type="transmembrane region" description="Helical" evidence="8">
    <location>
        <begin position="278"/>
        <end position="299"/>
    </location>
</feature>
<feature type="transmembrane region" description="Helical" evidence="8">
    <location>
        <begin position="471"/>
        <end position="488"/>
    </location>
</feature>
<dbReference type="GO" id="GO:0022857">
    <property type="term" value="F:transmembrane transporter activity"/>
    <property type="evidence" value="ECO:0007669"/>
    <property type="project" value="InterPro"/>
</dbReference>